<accession>X1JMV2</accession>
<dbReference type="AlphaFoldDB" id="X1JMV2"/>
<sequence>TEQAAGYVKTANEVIKTNAKLKKQFEIVGMTEAEAQTYKYQQIQADIPVQYHEHLNELMKERAALLDKIAEKEAKHQRLQDLMAEGKTIYEETRKPLEIYEAQLTKLSDMLKAGAIDWETYGRAVRMARETLQASMEQPGRVETGSFQTIRASLVDVAGLSIGGAQDPVVNKLETTNSVLIQIRDVTQRVLDKEGII</sequence>
<feature type="non-terminal residue" evidence="2">
    <location>
        <position position="1"/>
    </location>
</feature>
<dbReference type="EMBL" id="BARU01040911">
    <property type="protein sequence ID" value="GAH82790.1"/>
    <property type="molecule type" value="Genomic_DNA"/>
</dbReference>
<gene>
    <name evidence="2" type="ORF">S03H2_63186</name>
</gene>
<protein>
    <submittedName>
        <fullName evidence="2">Uncharacterized protein</fullName>
    </submittedName>
</protein>
<evidence type="ECO:0000256" key="1">
    <source>
        <dbReference type="SAM" id="Coils"/>
    </source>
</evidence>
<feature type="coiled-coil region" evidence="1">
    <location>
        <begin position="55"/>
        <end position="82"/>
    </location>
</feature>
<organism evidence="2">
    <name type="scientific">marine sediment metagenome</name>
    <dbReference type="NCBI Taxonomy" id="412755"/>
    <lineage>
        <taxon>unclassified sequences</taxon>
        <taxon>metagenomes</taxon>
        <taxon>ecological metagenomes</taxon>
    </lineage>
</organism>
<reference evidence="2" key="1">
    <citation type="journal article" date="2014" name="Front. Microbiol.">
        <title>High frequency of phylogenetically diverse reductive dehalogenase-homologous genes in deep subseafloor sedimentary metagenomes.</title>
        <authorList>
            <person name="Kawai M."/>
            <person name="Futagami T."/>
            <person name="Toyoda A."/>
            <person name="Takaki Y."/>
            <person name="Nishi S."/>
            <person name="Hori S."/>
            <person name="Arai W."/>
            <person name="Tsubouchi T."/>
            <person name="Morono Y."/>
            <person name="Uchiyama I."/>
            <person name="Ito T."/>
            <person name="Fujiyama A."/>
            <person name="Inagaki F."/>
            <person name="Takami H."/>
        </authorList>
    </citation>
    <scope>NUCLEOTIDE SEQUENCE</scope>
    <source>
        <strain evidence="2">Expedition CK06-06</strain>
    </source>
</reference>
<keyword evidence="1" id="KW-0175">Coiled coil</keyword>
<evidence type="ECO:0000313" key="2">
    <source>
        <dbReference type="EMBL" id="GAH82790.1"/>
    </source>
</evidence>
<comment type="caution">
    <text evidence="2">The sequence shown here is derived from an EMBL/GenBank/DDBJ whole genome shotgun (WGS) entry which is preliminary data.</text>
</comment>
<proteinExistence type="predicted"/>
<name>X1JMV2_9ZZZZ</name>